<evidence type="ECO:0000313" key="3">
    <source>
        <dbReference type="Proteomes" id="UP001595909"/>
    </source>
</evidence>
<feature type="domain" description="UspA" evidence="1">
    <location>
        <begin position="133"/>
        <end position="258"/>
    </location>
</feature>
<protein>
    <submittedName>
        <fullName evidence="2">Universal stress protein</fullName>
    </submittedName>
</protein>
<name>A0ABV9RC21_9PSEU</name>
<accession>A0ABV9RC21</accession>
<evidence type="ECO:0000313" key="2">
    <source>
        <dbReference type="EMBL" id="MFC4831310.1"/>
    </source>
</evidence>
<dbReference type="EMBL" id="JBHSIM010000003">
    <property type="protein sequence ID" value="MFC4831310.1"/>
    <property type="molecule type" value="Genomic_DNA"/>
</dbReference>
<reference evidence="3" key="1">
    <citation type="journal article" date="2019" name="Int. J. Syst. Evol. Microbiol.">
        <title>The Global Catalogue of Microorganisms (GCM) 10K type strain sequencing project: providing services to taxonomists for standard genome sequencing and annotation.</title>
        <authorList>
            <consortium name="The Broad Institute Genomics Platform"/>
            <consortium name="The Broad Institute Genome Sequencing Center for Infectious Disease"/>
            <person name="Wu L."/>
            <person name="Ma J."/>
        </authorList>
    </citation>
    <scope>NUCLEOTIDE SEQUENCE [LARGE SCALE GENOMIC DNA]</scope>
    <source>
        <strain evidence="3">CCUG 50347</strain>
    </source>
</reference>
<dbReference type="InterPro" id="IPR006016">
    <property type="entry name" value="UspA"/>
</dbReference>
<evidence type="ECO:0000259" key="1">
    <source>
        <dbReference type="Pfam" id="PF00582"/>
    </source>
</evidence>
<organism evidence="2 3">
    <name type="scientific">Actinomycetospora chibensis</name>
    <dbReference type="NCBI Taxonomy" id="663606"/>
    <lineage>
        <taxon>Bacteria</taxon>
        <taxon>Bacillati</taxon>
        <taxon>Actinomycetota</taxon>
        <taxon>Actinomycetes</taxon>
        <taxon>Pseudonocardiales</taxon>
        <taxon>Pseudonocardiaceae</taxon>
        <taxon>Actinomycetospora</taxon>
    </lineage>
</organism>
<dbReference type="SUPFAM" id="SSF52402">
    <property type="entry name" value="Adenine nucleotide alpha hydrolases-like"/>
    <property type="match status" value="1"/>
</dbReference>
<dbReference type="Gene3D" id="3.40.50.12370">
    <property type="match status" value="1"/>
</dbReference>
<dbReference type="Pfam" id="PF00582">
    <property type="entry name" value="Usp"/>
    <property type="match status" value="1"/>
</dbReference>
<keyword evidence="3" id="KW-1185">Reference proteome</keyword>
<comment type="caution">
    <text evidence="2">The sequence shown here is derived from an EMBL/GenBank/DDBJ whole genome shotgun (WGS) entry which is preliminary data.</text>
</comment>
<proteinExistence type="predicted"/>
<gene>
    <name evidence="2" type="ORF">ACFPEL_02700</name>
</gene>
<sequence>MPDPGVVRAFAPPGTGRHAVVAWARRHARRTGARIEVLVDPDLDPEAPPARATGTRAGPIALVGGLLEHVWALFGAPPSLAERLGRASAGARMLVVPQSLPEVDVLVDTAYEPVTVVPTDPPHPQGAVVLALAHRTTDETIEAAFDAAERRGVPVHVLRIRDPDRWTRVGTEDEDGRVDEERRDCADRLSAWRVTHPSVPLEVRVGDGDPTVELIGSTCDARLLVVGRSARGRVLGAVAPSPVARTVRSARCPVLVVPPPGPPRRSWWPRA</sequence>
<dbReference type="RefSeq" id="WP_274186920.1">
    <property type="nucleotide sequence ID" value="NZ_BAABHN010000003.1"/>
</dbReference>
<dbReference type="Proteomes" id="UP001595909">
    <property type="component" value="Unassembled WGS sequence"/>
</dbReference>